<feature type="signal peptide" evidence="1">
    <location>
        <begin position="1"/>
        <end position="22"/>
    </location>
</feature>
<protein>
    <recommendedName>
        <fullName evidence="2">DUF6993 domain-containing protein</fullName>
    </recommendedName>
</protein>
<evidence type="ECO:0000259" key="2">
    <source>
        <dbReference type="Pfam" id="PF22504"/>
    </source>
</evidence>
<keyword evidence="1" id="KW-0732">Signal</keyword>
<evidence type="ECO:0000313" key="4">
    <source>
        <dbReference type="Proteomes" id="UP000776164"/>
    </source>
</evidence>
<dbReference type="Proteomes" id="UP000776164">
    <property type="component" value="Unassembled WGS sequence"/>
</dbReference>
<keyword evidence="4" id="KW-1185">Reference proteome</keyword>
<name>A0ABS2L6S3_9MICO</name>
<gene>
    <name evidence="3" type="ORF">JOE66_002396</name>
</gene>
<sequence>MRRAHQLGIVVAVSVGAVFSLAACTSAPSPQPTATTSTSAALVPSPSSSAAPVYIADGTAAQNQAFFDFVNAGVVTTAAAANTPADGVAFISALRAGGFAVADMQVTPDVTTVGVKADSIQFSVAIAGQCLIGQYGFGHYASVVVPALGTGGCLIGETRPIDW</sequence>
<proteinExistence type="predicted"/>
<reference evidence="3 4" key="1">
    <citation type="submission" date="2021-01" db="EMBL/GenBank/DDBJ databases">
        <title>Sequencing the genomes of 1000 actinobacteria strains.</title>
        <authorList>
            <person name="Klenk H.-P."/>
        </authorList>
    </citation>
    <scope>NUCLEOTIDE SEQUENCE [LARGE SCALE GENOMIC DNA]</scope>
    <source>
        <strain evidence="3 4">DSM 13057</strain>
    </source>
</reference>
<feature type="chain" id="PRO_5046896981" description="DUF6993 domain-containing protein" evidence="1">
    <location>
        <begin position="23"/>
        <end position="163"/>
    </location>
</feature>
<dbReference type="PROSITE" id="PS51257">
    <property type="entry name" value="PROKAR_LIPOPROTEIN"/>
    <property type="match status" value="1"/>
</dbReference>
<evidence type="ECO:0000313" key="3">
    <source>
        <dbReference type="EMBL" id="MBM7472762.1"/>
    </source>
</evidence>
<dbReference type="Pfam" id="PF22504">
    <property type="entry name" value="DUF6993"/>
    <property type="match status" value="1"/>
</dbReference>
<comment type="caution">
    <text evidence="3">The sequence shown here is derived from an EMBL/GenBank/DDBJ whole genome shotgun (WGS) entry which is preliminary data.</text>
</comment>
<dbReference type="RefSeq" id="WP_205109762.1">
    <property type="nucleotide sequence ID" value="NZ_BAAAHT010000002.1"/>
</dbReference>
<dbReference type="EMBL" id="JAFBBU010000001">
    <property type="protein sequence ID" value="MBM7472762.1"/>
    <property type="molecule type" value="Genomic_DNA"/>
</dbReference>
<evidence type="ECO:0000256" key="1">
    <source>
        <dbReference type="SAM" id="SignalP"/>
    </source>
</evidence>
<organism evidence="3 4">
    <name type="scientific">Subtercola frigoramans</name>
    <dbReference type="NCBI Taxonomy" id="120298"/>
    <lineage>
        <taxon>Bacteria</taxon>
        <taxon>Bacillati</taxon>
        <taxon>Actinomycetota</taxon>
        <taxon>Actinomycetes</taxon>
        <taxon>Micrococcales</taxon>
        <taxon>Microbacteriaceae</taxon>
        <taxon>Subtercola</taxon>
    </lineage>
</organism>
<feature type="domain" description="DUF6993" evidence="2">
    <location>
        <begin position="77"/>
        <end position="157"/>
    </location>
</feature>
<accession>A0ABS2L6S3</accession>
<dbReference type="InterPro" id="IPR054262">
    <property type="entry name" value="DUF6993"/>
</dbReference>